<dbReference type="PROSITE" id="PS50005">
    <property type="entry name" value="TPR"/>
    <property type="match status" value="1"/>
</dbReference>
<keyword evidence="3" id="KW-0808">Transferase</keyword>
<accession>A0A2B7V322</accession>
<evidence type="ECO:0000256" key="1">
    <source>
        <dbReference type="PROSITE-ProRule" id="PRU00339"/>
    </source>
</evidence>
<proteinExistence type="predicted"/>
<dbReference type="PANTHER" id="PTHR43630">
    <property type="entry name" value="POLY-BETA-1,6-N-ACETYL-D-GLUCOSAMINE SYNTHASE"/>
    <property type="match status" value="1"/>
</dbReference>
<organism evidence="3 4">
    <name type="scientific">Bacillus toyonensis</name>
    <dbReference type="NCBI Taxonomy" id="155322"/>
    <lineage>
        <taxon>Bacteria</taxon>
        <taxon>Bacillati</taxon>
        <taxon>Bacillota</taxon>
        <taxon>Bacilli</taxon>
        <taxon>Bacillales</taxon>
        <taxon>Bacillaceae</taxon>
        <taxon>Bacillus</taxon>
        <taxon>Bacillus cereus group</taxon>
    </lineage>
</organism>
<dbReference type="Gene3D" id="3.90.550.10">
    <property type="entry name" value="Spore Coat Polysaccharide Biosynthesis Protein SpsA, Chain A"/>
    <property type="match status" value="1"/>
</dbReference>
<dbReference type="InterPro" id="IPR019734">
    <property type="entry name" value="TPR_rpt"/>
</dbReference>
<evidence type="ECO:0000313" key="3">
    <source>
        <dbReference type="EMBL" id="PGG78698.1"/>
    </source>
</evidence>
<dbReference type="RefSeq" id="WP_098733827.1">
    <property type="nucleotide sequence ID" value="NZ_JBALMW010000535.1"/>
</dbReference>
<feature type="domain" description="Glycosyltransferase 2-like" evidence="2">
    <location>
        <begin position="5"/>
        <end position="114"/>
    </location>
</feature>
<dbReference type="InterPro" id="IPR001173">
    <property type="entry name" value="Glyco_trans_2-like"/>
</dbReference>
<gene>
    <name evidence="3" type="ORF">CON73_31015</name>
</gene>
<name>A0A2B7V322_9BACI</name>
<dbReference type="SMART" id="SM00028">
    <property type="entry name" value="TPR"/>
    <property type="match status" value="3"/>
</dbReference>
<comment type="caution">
    <text evidence="3">The sequence shown here is derived from an EMBL/GenBank/DDBJ whole genome shotgun (WGS) entry which is preliminary data.</text>
</comment>
<dbReference type="Gene3D" id="1.25.40.10">
    <property type="entry name" value="Tetratricopeptide repeat domain"/>
    <property type="match status" value="1"/>
</dbReference>
<evidence type="ECO:0000313" key="4">
    <source>
        <dbReference type="Proteomes" id="UP000225320"/>
    </source>
</evidence>
<dbReference type="Pfam" id="PF13181">
    <property type="entry name" value="TPR_8"/>
    <property type="match status" value="1"/>
</dbReference>
<evidence type="ECO:0000259" key="2">
    <source>
        <dbReference type="Pfam" id="PF00535"/>
    </source>
</evidence>
<dbReference type="Pfam" id="PF00535">
    <property type="entry name" value="Glycos_transf_2"/>
    <property type="match status" value="1"/>
</dbReference>
<dbReference type="Proteomes" id="UP000225320">
    <property type="component" value="Unassembled WGS sequence"/>
</dbReference>
<dbReference type="EMBL" id="NVOI01000194">
    <property type="protein sequence ID" value="PGG78698.1"/>
    <property type="molecule type" value="Genomic_DNA"/>
</dbReference>
<dbReference type="GO" id="GO:0016740">
    <property type="term" value="F:transferase activity"/>
    <property type="evidence" value="ECO:0007669"/>
    <property type="project" value="UniProtKB-KW"/>
</dbReference>
<dbReference type="CDD" id="cd02511">
    <property type="entry name" value="Beta4Glucosyltransferase"/>
    <property type="match status" value="1"/>
</dbReference>
<dbReference type="InterPro" id="IPR011990">
    <property type="entry name" value="TPR-like_helical_dom_sf"/>
</dbReference>
<dbReference type="SUPFAM" id="SSF53448">
    <property type="entry name" value="Nucleotide-diphospho-sugar transferases"/>
    <property type="match status" value="1"/>
</dbReference>
<keyword evidence="1" id="KW-0802">TPR repeat</keyword>
<sequence>MITISLCMIVKNEEHTLARCLDSIGDIPDEIIIIDTGSTDNTKKIAATYTNRIFDFQWGNDFSQARNYSFQQATQEYILWLDADDMLQPEERQKLFQLKQTLQPSVDAVSMVYHVAFDEHQNVTASTRRIRLVKRSKSFQWIGIVHEDLMLHTTYSHQASPIIVTHASEKKMCSRRNLDIYEKALQHNQTFRTHDVFHYAQELTAHGAYEKAIPFYETCKTAKEISLENRVFVYHQLATCYAMMNEIEKEEELTVQSFQLDIPQPVFCCRMGEIFIRKEQYEQAIFWYTLALEMQPLSRYEWSIQQDIYRTWLPHKQLAFCYYQLGKYEEAYHHNQNVLTYLPDDSATKTNVAFLQAVQQKE</sequence>
<protein>
    <submittedName>
        <fullName evidence="3">Glycosyl transferase</fullName>
    </submittedName>
</protein>
<feature type="repeat" description="TPR" evidence="1">
    <location>
        <begin position="265"/>
        <end position="298"/>
    </location>
</feature>
<dbReference type="SUPFAM" id="SSF48452">
    <property type="entry name" value="TPR-like"/>
    <property type="match status" value="1"/>
</dbReference>
<dbReference type="InterPro" id="IPR029044">
    <property type="entry name" value="Nucleotide-diphossugar_trans"/>
</dbReference>
<dbReference type="PANTHER" id="PTHR43630:SF2">
    <property type="entry name" value="GLYCOSYLTRANSFERASE"/>
    <property type="match status" value="1"/>
</dbReference>
<reference evidence="3 4" key="1">
    <citation type="submission" date="2017-09" db="EMBL/GenBank/DDBJ databases">
        <title>Large-scale bioinformatics analysis of Bacillus genomes uncovers conserved roles of natural products in bacterial physiology.</title>
        <authorList>
            <consortium name="Agbiome Team Llc"/>
            <person name="Bleich R.M."/>
            <person name="Grubbs K.J."/>
            <person name="Santa Maria K.C."/>
            <person name="Allen S.E."/>
            <person name="Farag S."/>
            <person name="Shank E.A."/>
            <person name="Bowers A."/>
        </authorList>
    </citation>
    <scope>NUCLEOTIDE SEQUENCE [LARGE SCALE GENOMIC DNA]</scope>
    <source>
        <strain evidence="3 4">AFS094862</strain>
    </source>
</reference>
<dbReference type="AlphaFoldDB" id="A0A2B7V322"/>